<dbReference type="Proteomes" id="UP000186594">
    <property type="component" value="Unassembled WGS sequence"/>
</dbReference>
<accession>A0A1U7LNE8</accession>
<organism evidence="1 2">
    <name type="scientific">Neolecta irregularis (strain DAH-3)</name>
    <dbReference type="NCBI Taxonomy" id="1198029"/>
    <lineage>
        <taxon>Eukaryota</taxon>
        <taxon>Fungi</taxon>
        <taxon>Dikarya</taxon>
        <taxon>Ascomycota</taxon>
        <taxon>Taphrinomycotina</taxon>
        <taxon>Neolectales</taxon>
        <taxon>Neolectaceae</taxon>
        <taxon>Neolecta</taxon>
    </lineage>
</organism>
<comment type="caution">
    <text evidence="1">The sequence shown here is derived from an EMBL/GenBank/DDBJ whole genome shotgun (WGS) entry which is preliminary data.</text>
</comment>
<sequence>MVGEGKDLDPTISTDTMTDMLHQISLQETLEELTSSSDISCLTETIFLPAAQITPNEEGQQLIKVMVEIGGMKTKVLVDSGLSSNFMSASFVHDNTPAFNLHPLTTPSTL</sequence>
<dbReference type="AlphaFoldDB" id="A0A1U7LNE8"/>
<evidence type="ECO:0000313" key="1">
    <source>
        <dbReference type="EMBL" id="OLL24159.1"/>
    </source>
</evidence>
<dbReference type="InterPro" id="IPR021109">
    <property type="entry name" value="Peptidase_aspartic_dom_sf"/>
</dbReference>
<protein>
    <submittedName>
        <fullName evidence="1">Uncharacterized protein</fullName>
    </submittedName>
</protein>
<reference evidence="1 2" key="1">
    <citation type="submission" date="2016-04" db="EMBL/GenBank/DDBJ databases">
        <title>Evolutionary innovation and constraint leading to complex multicellularity in the Ascomycota.</title>
        <authorList>
            <person name="Cisse O."/>
            <person name="Nguyen A."/>
            <person name="Hewitt D.A."/>
            <person name="Jedd G."/>
            <person name="Stajich J.E."/>
        </authorList>
    </citation>
    <scope>NUCLEOTIDE SEQUENCE [LARGE SCALE GENOMIC DNA]</scope>
    <source>
        <strain evidence="1 2">DAH-3</strain>
    </source>
</reference>
<keyword evidence="2" id="KW-1185">Reference proteome</keyword>
<name>A0A1U7LNE8_NEOID</name>
<proteinExistence type="predicted"/>
<dbReference type="EMBL" id="LXFE01000949">
    <property type="protein sequence ID" value="OLL24159.1"/>
    <property type="molecule type" value="Genomic_DNA"/>
</dbReference>
<gene>
    <name evidence="1" type="ORF">NEOLI_005189</name>
</gene>
<evidence type="ECO:0000313" key="2">
    <source>
        <dbReference type="Proteomes" id="UP000186594"/>
    </source>
</evidence>
<dbReference type="Gene3D" id="2.40.70.10">
    <property type="entry name" value="Acid Proteases"/>
    <property type="match status" value="1"/>
</dbReference>